<accession>A0AC60PSA8</accession>
<reference evidence="1 2" key="1">
    <citation type="journal article" date="2020" name="Cell">
        <title>Large-Scale Comparative Analyses of Tick Genomes Elucidate Their Genetic Diversity and Vector Capacities.</title>
        <authorList>
            <consortium name="Tick Genome and Microbiome Consortium (TIGMIC)"/>
            <person name="Jia N."/>
            <person name="Wang J."/>
            <person name="Shi W."/>
            <person name="Du L."/>
            <person name="Sun Y."/>
            <person name="Zhan W."/>
            <person name="Jiang J.F."/>
            <person name="Wang Q."/>
            <person name="Zhang B."/>
            <person name="Ji P."/>
            <person name="Bell-Sakyi L."/>
            <person name="Cui X.M."/>
            <person name="Yuan T.T."/>
            <person name="Jiang B.G."/>
            <person name="Yang W.F."/>
            <person name="Lam T.T."/>
            <person name="Chang Q.C."/>
            <person name="Ding S.J."/>
            <person name="Wang X.J."/>
            <person name="Zhu J.G."/>
            <person name="Ruan X.D."/>
            <person name="Zhao L."/>
            <person name="Wei J.T."/>
            <person name="Ye R.Z."/>
            <person name="Que T.C."/>
            <person name="Du C.H."/>
            <person name="Zhou Y.H."/>
            <person name="Cheng J.X."/>
            <person name="Dai P.F."/>
            <person name="Guo W.B."/>
            <person name="Han X.H."/>
            <person name="Huang E.J."/>
            <person name="Li L.F."/>
            <person name="Wei W."/>
            <person name="Gao Y.C."/>
            <person name="Liu J.Z."/>
            <person name="Shao H.Z."/>
            <person name="Wang X."/>
            <person name="Wang C.C."/>
            <person name="Yang T.C."/>
            <person name="Huo Q.B."/>
            <person name="Li W."/>
            <person name="Chen H.Y."/>
            <person name="Chen S.E."/>
            <person name="Zhou L.G."/>
            <person name="Ni X.B."/>
            <person name="Tian J.H."/>
            <person name="Sheng Y."/>
            <person name="Liu T."/>
            <person name="Pan Y.S."/>
            <person name="Xia L.Y."/>
            <person name="Li J."/>
            <person name="Zhao F."/>
            <person name="Cao W.C."/>
        </authorList>
    </citation>
    <scope>NUCLEOTIDE SEQUENCE [LARGE SCALE GENOMIC DNA]</scope>
    <source>
        <strain evidence="1">Iper-2018</strain>
    </source>
</reference>
<proteinExistence type="predicted"/>
<dbReference type="Proteomes" id="UP000805193">
    <property type="component" value="Unassembled WGS sequence"/>
</dbReference>
<gene>
    <name evidence="1" type="ORF">HPB47_000383</name>
</gene>
<organism evidence="1 2">
    <name type="scientific">Ixodes persulcatus</name>
    <name type="common">Taiga tick</name>
    <dbReference type="NCBI Taxonomy" id="34615"/>
    <lineage>
        <taxon>Eukaryota</taxon>
        <taxon>Metazoa</taxon>
        <taxon>Ecdysozoa</taxon>
        <taxon>Arthropoda</taxon>
        <taxon>Chelicerata</taxon>
        <taxon>Arachnida</taxon>
        <taxon>Acari</taxon>
        <taxon>Parasitiformes</taxon>
        <taxon>Ixodida</taxon>
        <taxon>Ixodoidea</taxon>
        <taxon>Ixodidae</taxon>
        <taxon>Ixodinae</taxon>
        <taxon>Ixodes</taxon>
    </lineage>
</organism>
<evidence type="ECO:0000313" key="2">
    <source>
        <dbReference type="Proteomes" id="UP000805193"/>
    </source>
</evidence>
<dbReference type="EMBL" id="JABSTQ010010047">
    <property type="protein sequence ID" value="KAG0423852.1"/>
    <property type="molecule type" value="Genomic_DNA"/>
</dbReference>
<evidence type="ECO:0000313" key="1">
    <source>
        <dbReference type="EMBL" id="KAG0423852.1"/>
    </source>
</evidence>
<name>A0AC60PSA8_IXOPE</name>
<sequence length="523" mass="58272">MDVQDSSTSRTTEWKLATPAPRQTKATTVVLKLTNNEHLASIGLAALTNALKMAAALTKQECADTYFKLRAPQNLLIVDSYRATAVQKIMTTQQIQVVGTTHSICAYVANAAENARGVIHGIPLDATDDFIKENLRVQNRTVLGFRRLGTTKTILITVEDPSLPRYAIYDSGVYRMYPPRQRNRQCAHCLSLQHNSDVCPCKNEYIRCTACGKQFPPQQNPSETPHDCKLRCANCKGDHGATNPQCPAKQVVAEAIKERFEARQARQARAQQLNTKRSPDTNPKQNPQEWPDLPISNRFELLDTPSPSLSRGRSRSRSYSRGRGSNTAKQNVTLDKRARSRSRANQRKPQLQHDQQTRTRFQEPSHNPWHRNQASRAHGQGGQTTGAHQENNSSSYPRVIPNMQEVAQPMDTQLSGTASQPSPSSLTVLKPATIQAPSPPPSREYQQTSTNDYTELRQKISTMIAESIPTILIALAPMLQQMIQLALAPIQAELAAHQEQLRPHKRAAMPAPVNANMEQHDNE</sequence>
<comment type="caution">
    <text evidence="1">The sequence shown here is derived from an EMBL/GenBank/DDBJ whole genome shotgun (WGS) entry which is preliminary data.</text>
</comment>
<keyword evidence="2" id="KW-1185">Reference proteome</keyword>
<protein>
    <submittedName>
        <fullName evidence="1">Uncharacterized protein</fullName>
    </submittedName>
</protein>